<organism evidence="1 2">
    <name type="scientific">Anopheles maculatus</name>
    <dbReference type="NCBI Taxonomy" id="74869"/>
    <lineage>
        <taxon>Eukaryota</taxon>
        <taxon>Metazoa</taxon>
        <taxon>Ecdysozoa</taxon>
        <taxon>Arthropoda</taxon>
        <taxon>Hexapoda</taxon>
        <taxon>Insecta</taxon>
        <taxon>Pterygota</taxon>
        <taxon>Neoptera</taxon>
        <taxon>Endopterygota</taxon>
        <taxon>Diptera</taxon>
        <taxon>Nematocera</taxon>
        <taxon>Culicoidea</taxon>
        <taxon>Culicidae</taxon>
        <taxon>Anophelinae</taxon>
        <taxon>Anopheles</taxon>
        <taxon>Anopheles maculatus group</taxon>
    </lineage>
</organism>
<proteinExistence type="predicted"/>
<dbReference type="Proteomes" id="UP000075901">
    <property type="component" value="Unassembled WGS sequence"/>
</dbReference>
<accession>A0A182ST43</accession>
<protein>
    <submittedName>
        <fullName evidence="1">Uncharacterized protein</fullName>
    </submittedName>
</protein>
<name>A0A182ST43_9DIPT</name>
<sequence length="188" mass="20752">QPPAQSLRLAKFKRHRTANVAAGKIERIKQQHRIEQTADTSELVTFQMRILKFLANLQPNECCWLVVDELDQATGGAPALGELAKSSLTRWDADSERSLELRLLCESGTRPCIKLDGIVGRVCQLAVECSDRATKLAACELLHTIVLYLLGIGYQDQLAGLCSNSSDWYSVTSPTAVVASSFPYRTSR</sequence>
<dbReference type="VEuPathDB" id="VectorBase:AMAM012866"/>
<evidence type="ECO:0000313" key="1">
    <source>
        <dbReference type="EnsemblMetazoa" id="AMAM012866-PA"/>
    </source>
</evidence>
<reference evidence="1" key="2">
    <citation type="submission" date="2020-05" db="UniProtKB">
        <authorList>
            <consortium name="EnsemblMetazoa"/>
        </authorList>
    </citation>
    <scope>IDENTIFICATION</scope>
    <source>
        <strain evidence="1">maculatus3</strain>
    </source>
</reference>
<dbReference type="EnsemblMetazoa" id="AMAM012866-RA">
    <property type="protein sequence ID" value="AMAM012866-PA"/>
    <property type="gene ID" value="AMAM012866"/>
</dbReference>
<evidence type="ECO:0000313" key="2">
    <source>
        <dbReference type="Proteomes" id="UP000075901"/>
    </source>
</evidence>
<keyword evidence="2" id="KW-1185">Reference proteome</keyword>
<dbReference type="AlphaFoldDB" id="A0A182ST43"/>
<reference evidence="2" key="1">
    <citation type="submission" date="2013-09" db="EMBL/GenBank/DDBJ databases">
        <title>The Genome Sequence of Anopheles maculatus species B.</title>
        <authorList>
            <consortium name="The Broad Institute Genomics Platform"/>
            <person name="Neafsey D.E."/>
            <person name="Besansky N."/>
            <person name="Howell P."/>
            <person name="Walton C."/>
            <person name="Young S.K."/>
            <person name="Zeng Q."/>
            <person name="Gargeya S."/>
            <person name="Fitzgerald M."/>
            <person name="Haas B."/>
            <person name="Abouelleil A."/>
            <person name="Allen A.W."/>
            <person name="Alvarado L."/>
            <person name="Arachchi H.M."/>
            <person name="Berlin A.M."/>
            <person name="Chapman S.B."/>
            <person name="Gainer-Dewar J."/>
            <person name="Goldberg J."/>
            <person name="Griggs A."/>
            <person name="Gujja S."/>
            <person name="Hansen M."/>
            <person name="Howarth C."/>
            <person name="Imamovic A."/>
            <person name="Ireland A."/>
            <person name="Larimer J."/>
            <person name="McCowan C."/>
            <person name="Murphy C."/>
            <person name="Pearson M."/>
            <person name="Poon T.W."/>
            <person name="Priest M."/>
            <person name="Roberts A."/>
            <person name="Saif S."/>
            <person name="Shea T."/>
            <person name="Sisk P."/>
            <person name="Sykes S."/>
            <person name="Wortman J."/>
            <person name="Nusbaum C."/>
            <person name="Birren B."/>
        </authorList>
    </citation>
    <scope>NUCLEOTIDE SEQUENCE [LARGE SCALE GENOMIC DNA]</scope>
    <source>
        <strain evidence="2">maculatus3</strain>
    </source>
</reference>